<dbReference type="eggNOG" id="COG2982">
    <property type="taxonomic scope" value="Bacteria"/>
</dbReference>
<accession>B9M269</accession>
<dbReference type="AlphaFoldDB" id="B9M269"/>
<keyword evidence="4" id="KW-1185">Reference proteome</keyword>
<dbReference type="PANTHER" id="PTHR30441">
    <property type="entry name" value="DUF748 DOMAIN-CONTAINING PROTEIN"/>
    <property type="match status" value="1"/>
</dbReference>
<protein>
    <recommendedName>
        <fullName evidence="2">AsmA domain-containing protein</fullName>
    </recommendedName>
</protein>
<keyword evidence="1" id="KW-0472">Membrane</keyword>
<feature type="domain" description="AsmA" evidence="2">
    <location>
        <begin position="377"/>
        <end position="532"/>
    </location>
</feature>
<dbReference type="RefSeq" id="WP_012647915.1">
    <property type="nucleotide sequence ID" value="NC_011979.1"/>
</dbReference>
<proteinExistence type="predicted"/>
<dbReference type="InterPro" id="IPR008023">
    <property type="entry name" value="DUF748"/>
</dbReference>
<dbReference type="Proteomes" id="UP000007721">
    <property type="component" value="Chromosome"/>
</dbReference>
<feature type="transmembrane region" description="Helical" evidence="1">
    <location>
        <begin position="7"/>
        <end position="30"/>
    </location>
</feature>
<dbReference type="STRING" id="316067.Geob_2842"/>
<dbReference type="Pfam" id="PF05359">
    <property type="entry name" value="DUF748"/>
    <property type="match status" value="1"/>
</dbReference>
<dbReference type="HOGENOM" id="CLU_348459_0_0_7"/>
<sequence length="657" mass="70649">MKKTLKITGIIFAAIAVLFLVIAVLVKLLVTPEGVRKTVLPLAEKKLQRQVQLGEVSVSIFSGIVLKKLTVMEKTGADPFVQAEQVKLKYRFWPLLTGRVVVDQVVLDTPKIRVIRLPDGTFNYSDLMAKKEPAPAPQTTKEGINLLISRVALLKGAVHYEDRSKKTDQPFIYDITGVEVNASDIAMDKQFPLRVKAMVPGASMEMDGKAADVGKKPAIDVVITIKEADIKKLAAGLPPQLTAKIRALDPSGAVNVRLHLAGPVSAPKELLKAGEVKLNNVAFTTSGQRPSLSGLLVLKGSQLSSQDLTLAMGANKLDIKFTVSNLLGKPLSVTSSVSAERFDLEPFLKKSKKATAAEGEKPEPGPLKIPVRATGTFQLGQTSYKGLPVAGLVLRYRLADNILNIDELKGKVAGGSFSDTARVDLGQKGFTYSTTLAIQGVKADSLVAAFAPKAAGTVFGTLSLNAQLAGKGTQTAAIKKNINGQGTYNISQGKLTGSGLVQSLAQFLDLEQLRVVQFEKFAGSFKIVNGKVVVDSNVTGRDVHITPKGTAGLDSSLDLSLETRLAPQLTSRITRGELGKMITDEKGWGVLPLKVKGTFSSPRFQLDVSGVRQQLKQKGREKLEQTIQEKLLKKKEGESQRPEKELLEKGLRGILGK</sequence>
<name>B9M269_GEODF</name>
<evidence type="ECO:0000313" key="4">
    <source>
        <dbReference type="Proteomes" id="UP000007721"/>
    </source>
</evidence>
<organism evidence="3 4">
    <name type="scientific">Geotalea daltonii (strain DSM 22248 / JCM 15807 / FRC-32)</name>
    <name type="common">Geobacter daltonii</name>
    <dbReference type="NCBI Taxonomy" id="316067"/>
    <lineage>
        <taxon>Bacteria</taxon>
        <taxon>Pseudomonadati</taxon>
        <taxon>Thermodesulfobacteriota</taxon>
        <taxon>Desulfuromonadia</taxon>
        <taxon>Geobacterales</taxon>
        <taxon>Geobacteraceae</taxon>
        <taxon>Geotalea</taxon>
    </lineage>
</organism>
<dbReference type="InterPro" id="IPR052894">
    <property type="entry name" value="AsmA-related"/>
</dbReference>
<dbReference type="PANTHER" id="PTHR30441:SF8">
    <property type="entry name" value="DUF748 DOMAIN-CONTAINING PROTEIN"/>
    <property type="match status" value="1"/>
</dbReference>
<dbReference type="EMBL" id="CP001390">
    <property type="protein sequence ID" value="ACM21187.1"/>
    <property type="molecule type" value="Genomic_DNA"/>
</dbReference>
<evidence type="ECO:0000313" key="3">
    <source>
        <dbReference type="EMBL" id="ACM21187.1"/>
    </source>
</evidence>
<evidence type="ECO:0000256" key="1">
    <source>
        <dbReference type="SAM" id="Phobius"/>
    </source>
</evidence>
<dbReference type="GO" id="GO:0005886">
    <property type="term" value="C:plasma membrane"/>
    <property type="evidence" value="ECO:0007669"/>
    <property type="project" value="TreeGrafter"/>
</dbReference>
<dbReference type="KEGG" id="geo:Geob_2842"/>
<evidence type="ECO:0000259" key="2">
    <source>
        <dbReference type="Pfam" id="PF05170"/>
    </source>
</evidence>
<dbReference type="OrthoDB" id="9766390at2"/>
<dbReference type="GO" id="GO:0090313">
    <property type="term" value="P:regulation of protein targeting to membrane"/>
    <property type="evidence" value="ECO:0007669"/>
    <property type="project" value="TreeGrafter"/>
</dbReference>
<keyword evidence="1" id="KW-0812">Transmembrane</keyword>
<dbReference type="Pfam" id="PF05170">
    <property type="entry name" value="AsmA"/>
    <property type="match status" value="1"/>
</dbReference>
<gene>
    <name evidence="3" type="ordered locus">Geob_2842</name>
</gene>
<dbReference type="InterPro" id="IPR007844">
    <property type="entry name" value="AsmA"/>
</dbReference>
<reference evidence="3 4" key="1">
    <citation type="submission" date="2009-01" db="EMBL/GenBank/DDBJ databases">
        <title>Complete sequence of Geobacter sp. FRC-32.</title>
        <authorList>
            <consortium name="US DOE Joint Genome Institute"/>
            <person name="Lucas S."/>
            <person name="Copeland A."/>
            <person name="Lapidus A."/>
            <person name="Glavina del Rio T."/>
            <person name="Dalin E."/>
            <person name="Tice H."/>
            <person name="Bruce D."/>
            <person name="Goodwin L."/>
            <person name="Pitluck S."/>
            <person name="Saunders E."/>
            <person name="Brettin T."/>
            <person name="Detter J.C."/>
            <person name="Han C."/>
            <person name="Larimer F."/>
            <person name="Land M."/>
            <person name="Hauser L."/>
            <person name="Kyrpides N."/>
            <person name="Ovchinnikova G."/>
            <person name="Kostka J."/>
            <person name="Richardson P."/>
        </authorList>
    </citation>
    <scope>NUCLEOTIDE SEQUENCE [LARGE SCALE GENOMIC DNA]</scope>
    <source>
        <strain evidence="4">DSM 22248 / JCM 15807 / FRC-32</strain>
    </source>
</reference>
<keyword evidence="1" id="KW-1133">Transmembrane helix</keyword>